<dbReference type="CDD" id="cd05013">
    <property type="entry name" value="SIS_RpiR"/>
    <property type="match status" value="1"/>
</dbReference>
<evidence type="ECO:0000256" key="2">
    <source>
        <dbReference type="ARBA" id="ARBA00023125"/>
    </source>
</evidence>
<evidence type="ECO:0000313" key="6">
    <source>
        <dbReference type="EMBL" id="QPC84625.1"/>
    </source>
</evidence>
<dbReference type="InterPro" id="IPR001347">
    <property type="entry name" value="SIS_dom"/>
</dbReference>
<dbReference type="Pfam" id="PF01380">
    <property type="entry name" value="SIS"/>
    <property type="match status" value="1"/>
</dbReference>
<dbReference type="InterPro" id="IPR036388">
    <property type="entry name" value="WH-like_DNA-bd_sf"/>
</dbReference>
<dbReference type="GO" id="GO:0003700">
    <property type="term" value="F:DNA-binding transcription factor activity"/>
    <property type="evidence" value="ECO:0007669"/>
    <property type="project" value="InterPro"/>
</dbReference>
<feature type="domain" description="SIS" evidence="5">
    <location>
        <begin position="139"/>
        <end position="271"/>
    </location>
</feature>
<protein>
    <submittedName>
        <fullName evidence="6">MurR/RpiR family transcriptional regulator</fullName>
    </submittedName>
</protein>
<dbReference type="PROSITE" id="PS51071">
    <property type="entry name" value="HTH_RPIR"/>
    <property type="match status" value="1"/>
</dbReference>
<feature type="domain" description="HTH rpiR-type" evidence="4">
    <location>
        <begin position="8"/>
        <end position="84"/>
    </location>
</feature>
<accession>A0A7S8ECV1</accession>
<gene>
    <name evidence="6" type="ORF">G4Y79_09675</name>
</gene>
<dbReference type="GO" id="GO:1901135">
    <property type="term" value="P:carbohydrate derivative metabolic process"/>
    <property type="evidence" value="ECO:0007669"/>
    <property type="project" value="InterPro"/>
</dbReference>
<evidence type="ECO:0000259" key="5">
    <source>
        <dbReference type="PROSITE" id="PS51464"/>
    </source>
</evidence>
<evidence type="ECO:0000313" key="7">
    <source>
        <dbReference type="Proteomes" id="UP000594468"/>
    </source>
</evidence>
<dbReference type="InterPro" id="IPR009057">
    <property type="entry name" value="Homeodomain-like_sf"/>
</dbReference>
<dbReference type="PANTHER" id="PTHR30514:SF18">
    <property type="entry name" value="RPIR-FAMILY TRANSCRIPTIONAL REGULATOR"/>
    <property type="match status" value="1"/>
</dbReference>
<dbReference type="Pfam" id="PF01418">
    <property type="entry name" value="HTH_6"/>
    <property type="match status" value="1"/>
</dbReference>
<name>A0A7S8ECV1_9CHLR</name>
<dbReference type="GO" id="GO:0097367">
    <property type="term" value="F:carbohydrate derivative binding"/>
    <property type="evidence" value="ECO:0007669"/>
    <property type="project" value="InterPro"/>
</dbReference>
<keyword evidence="7" id="KW-1185">Reference proteome</keyword>
<keyword evidence="2" id="KW-0238">DNA-binding</keyword>
<evidence type="ECO:0000256" key="1">
    <source>
        <dbReference type="ARBA" id="ARBA00023015"/>
    </source>
</evidence>
<dbReference type="Gene3D" id="1.10.10.10">
    <property type="entry name" value="Winged helix-like DNA-binding domain superfamily/Winged helix DNA-binding domain"/>
    <property type="match status" value="1"/>
</dbReference>
<dbReference type="EMBL" id="CP062983">
    <property type="protein sequence ID" value="QPC84625.1"/>
    <property type="molecule type" value="Genomic_DNA"/>
</dbReference>
<dbReference type="InterPro" id="IPR046348">
    <property type="entry name" value="SIS_dom_sf"/>
</dbReference>
<proteinExistence type="predicted"/>
<dbReference type="RefSeq" id="WP_195172688.1">
    <property type="nucleotide sequence ID" value="NZ_CP062983.1"/>
</dbReference>
<dbReference type="KEGG" id="pmet:G4Y79_09675"/>
<keyword evidence="1" id="KW-0805">Transcription regulation</keyword>
<dbReference type="InterPro" id="IPR035472">
    <property type="entry name" value="RpiR-like_SIS"/>
</dbReference>
<evidence type="ECO:0000259" key="4">
    <source>
        <dbReference type="PROSITE" id="PS51071"/>
    </source>
</evidence>
<reference evidence="6 7" key="1">
    <citation type="submission" date="2020-02" db="EMBL/GenBank/DDBJ databases">
        <authorList>
            <person name="Zheng R.K."/>
            <person name="Sun C.M."/>
        </authorList>
    </citation>
    <scope>NUCLEOTIDE SEQUENCE [LARGE SCALE GENOMIC DNA]</scope>
    <source>
        <strain evidence="7">rifampicinis</strain>
    </source>
</reference>
<sequence length="299" mass="33531">MTGKASKDDVIQWIRQQHESLSPSQRKVTEFLLQGGIDVLHYPIAKIASEIGVNASTVVRTAQSLGYNGFPELQSELRRYFLRQARLSQRLQIGSKQLIDDLKDEPDQGRHILTTVLRDEMQNLLDLPQYVPLAVFDKAVDMLDDANHVFIIGLGASFPLALNFGVYLRYVRPNTTVLTPGIDPIPSQLTPLTSGDLVFSICFARYTRETLTTMEYGHRKGAQVITITDSDLSPAAKRADLSLIVPYRLRLYGNMIAPFALMDGLLGALSLRYPEATRQRLESLEELYETFNLLTTGDD</sequence>
<evidence type="ECO:0000256" key="3">
    <source>
        <dbReference type="ARBA" id="ARBA00023163"/>
    </source>
</evidence>
<dbReference type="GO" id="GO:0003677">
    <property type="term" value="F:DNA binding"/>
    <property type="evidence" value="ECO:0007669"/>
    <property type="project" value="UniProtKB-KW"/>
</dbReference>
<dbReference type="PROSITE" id="PS51464">
    <property type="entry name" value="SIS"/>
    <property type="match status" value="1"/>
</dbReference>
<dbReference type="PANTHER" id="PTHR30514">
    <property type="entry name" value="GLUCOKINASE"/>
    <property type="match status" value="1"/>
</dbReference>
<dbReference type="Proteomes" id="UP000594468">
    <property type="component" value="Chromosome"/>
</dbReference>
<dbReference type="InterPro" id="IPR000281">
    <property type="entry name" value="HTH_RpiR"/>
</dbReference>
<organism evidence="6 7">
    <name type="scientific">Phototrophicus methaneseepsis</name>
    <dbReference type="NCBI Taxonomy" id="2710758"/>
    <lineage>
        <taxon>Bacteria</taxon>
        <taxon>Bacillati</taxon>
        <taxon>Chloroflexota</taxon>
        <taxon>Candidatus Thermofontia</taxon>
        <taxon>Phototrophicales</taxon>
        <taxon>Phototrophicaceae</taxon>
        <taxon>Phototrophicus</taxon>
    </lineage>
</organism>
<keyword evidence="3" id="KW-0804">Transcription</keyword>
<dbReference type="Gene3D" id="3.40.50.10490">
    <property type="entry name" value="Glucose-6-phosphate isomerase like protein, domain 1"/>
    <property type="match status" value="1"/>
</dbReference>
<dbReference type="SUPFAM" id="SSF53697">
    <property type="entry name" value="SIS domain"/>
    <property type="match status" value="1"/>
</dbReference>
<dbReference type="InterPro" id="IPR047640">
    <property type="entry name" value="RpiR-like"/>
</dbReference>
<dbReference type="AlphaFoldDB" id="A0A7S8ECV1"/>
<dbReference type="SUPFAM" id="SSF46689">
    <property type="entry name" value="Homeodomain-like"/>
    <property type="match status" value="1"/>
</dbReference>